<evidence type="ECO:0000313" key="2">
    <source>
        <dbReference type="EMBL" id="PUZ28833.1"/>
    </source>
</evidence>
<organism evidence="2 3">
    <name type="scientific">Chitinophaga parva</name>
    <dbReference type="NCBI Taxonomy" id="2169414"/>
    <lineage>
        <taxon>Bacteria</taxon>
        <taxon>Pseudomonadati</taxon>
        <taxon>Bacteroidota</taxon>
        <taxon>Chitinophagia</taxon>
        <taxon>Chitinophagales</taxon>
        <taxon>Chitinophagaceae</taxon>
        <taxon>Chitinophaga</taxon>
    </lineage>
</organism>
<keyword evidence="1" id="KW-0472">Membrane</keyword>
<evidence type="ECO:0000256" key="1">
    <source>
        <dbReference type="SAM" id="Phobius"/>
    </source>
</evidence>
<gene>
    <name evidence="2" type="ORF">DCC81_04950</name>
</gene>
<keyword evidence="3" id="KW-1185">Reference proteome</keyword>
<feature type="transmembrane region" description="Helical" evidence="1">
    <location>
        <begin position="49"/>
        <end position="69"/>
    </location>
</feature>
<accession>A0A2T7BMC3</accession>
<proteinExistence type="predicted"/>
<dbReference type="OrthoDB" id="9255743at2"/>
<dbReference type="Proteomes" id="UP000244450">
    <property type="component" value="Unassembled WGS sequence"/>
</dbReference>
<sequence>MILHPWFKKYGITYVPLTIGGSLVTVLAIALCGWLLFTFDRGCHSLLSIMAHFFLYFTVVGGAWTWVAARTSVIDKAHEQIH</sequence>
<dbReference type="EMBL" id="QCYK01000001">
    <property type="protein sequence ID" value="PUZ28833.1"/>
    <property type="molecule type" value="Genomic_DNA"/>
</dbReference>
<comment type="caution">
    <text evidence="2">The sequence shown here is derived from an EMBL/GenBank/DDBJ whole genome shotgun (WGS) entry which is preliminary data.</text>
</comment>
<dbReference type="RefSeq" id="WP_108685473.1">
    <property type="nucleotide sequence ID" value="NZ_QCYK01000001.1"/>
</dbReference>
<reference evidence="2 3" key="1">
    <citation type="submission" date="2018-04" db="EMBL/GenBank/DDBJ databases">
        <title>Chitinophaga fuyangensis sp. nov., isolated from soil in a chemical factory.</title>
        <authorList>
            <person name="Chen K."/>
        </authorList>
    </citation>
    <scope>NUCLEOTIDE SEQUENCE [LARGE SCALE GENOMIC DNA]</scope>
    <source>
        <strain evidence="2 3">LY-1</strain>
    </source>
</reference>
<keyword evidence="1" id="KW-0812">Transmembrane</keyword>
<evidence type="ECO:0000313" key="3">
    <source>
        <dbReference type="Proteomes" id="UP000244450"/>
    </source>
</evidence>
<protein>
    <submittedName>
        <fullName evidence="2">Uncharacterized protein</fullName>
    </submittedName>
</protein>
<feature type="transmembrane region" description="Helical" evidence="1">
    <location>
        <begin position="12"/>
        <end position="37"/>
    </location>
</feature>
<keyword evidence="1" id="KW-1133">Transmembrane helix</keyword>
<name>A0A2T7BMC3_9BACT</name>
<dbReference type="AlphaFoldDB" id="A0A2T7BMC3"/>